<proteinExistence type="predicted"/>
<gene>
    <name evidence="3" type="ORF">A4U43_C07F2880</name>
</gene>
<dbReference type="Gramene" id="ONK62340">
    <property type="protein sequence ID" value="ONK62340"/>
    <property type="gene ID" value="A4U43_C07F2880"/>
</dbReference>
<dbReference type="InterPro" id="IPR006121">
    <property type="entry name" value="HMA_dom"/>
</dbReference>
<keyword evidence="4" id="KW-1185">Reference proteome</keyword>
<dbReference type="EMBL" id="CM007387">
    <property type="protein sequence ID" value="ONK62340.1"/>
    <property type="molecule type" value="Genomic_DNA"/>
</dbReference>
<dbReference type="Proteomes" id="UP000243459">
    <property type="component" value="Chromosome 7"/>
</dbReference>
<dbReference type="GO" id="GO:0046872">
    <property type="term" value="F:metal ion binding"/>
    <property type="evidence" value="ECO:0007669"/>
    <property type="project" value="InterPro"/>
</dbReference>
<dbReference type="InterPro" id="IPR044526">
    <property type="entry name" value="NAKR1-3"/>
</dbReference>
<evidence type="ECO:0000256" key="1">
    <source>
        <dbReference type="SAM" id="MobiDB-lite"/>
    </source>
</evidence>
<accession>A0A5P1EE41</accession>
<reference evidence="4" key="1">
    <citation type="journal article" date="2017" name="Nat. Commun.">
        <title>The asparagus genome sheds light on the origin and evolution of a young Y chromosome.</title>
        <authorList>
            <person name="Harkess A."/>
            <person name="Zhou J."/>
            <person name="Xu C."/>
            <person name="Bowers J.E."/>
            <person name="Van der Hulst R."/>
            <person name="Ayyampalayam S."/>
            <person name="Mercati F."/>
            <person name="Riccardi P."/>
            <person name="McKain M.R."/>
            <person name="Kakrana A."/>
            <person name="Tang H."/>
            <person name="Ray J."/>
            <person name="Groenendijk J."/>
            <person name="Arikit S."/>
            <person name="Mathioni S.M."/>
            <person name="Nakano M."/>
            <person name="Shan H."/>
            <person name="Telgmann-Rauber A."/>
            <person name="Kanno A."/>
            <person name="Yue Z."/>
            <person name="Chen H."/>
            <person name="Li W."/>
            <person name="Chen Y."/>
            <person name="Xu X."/>
            <person name="Zhang Y."/>
            <person name="Luo S."/>
            <person name="Chen H."/>
            <person name="Gao J."/>
            <person name="Mao Z."/>
            <person name="Pires J.C."/>
            <person name="Luo M."/>
            <person name="Kudrna D."/>
            <person name="Wing R.A."/>
            <person name="Meyers B.C."/>
            <person name="Yi K."/>
            <person name="Kong H."/>
            <person name="Lavrijsen P."/>
            <person name="Sunseri F."/>
            <person name="Falavigna A."/>
            <person name="Ye Y."/>
            <person name="Leebens-Mack J.H."/>
            <person name="Chen G."/>
        </authorList>
    </citation>
    <scope>NUCLEOTIDE SEQUENCE [LARGE SCALE GENOMIC DNA]</scope>
    <source>
        <strain evidence="4">cv. DH0086</strain>
    </source>
</reference>
<dbReference type="SUPFAM" id="SSF55008">
    <property type="entry name" value="HMA, heavy metal-associated domain"/>
    <property type="match status" value="1"/>
</dbReference>
<feature type="compositionally biased region" description="Basic residues" evidence="1">
    <location>
        <begin position="16"/>
        <end position="29"/>
    </location>
</feature>
<feature type="compositionally biased region" description="Low complexity" evidence="1">
    <location>
        <begin position="72"/>
        <end position="86"/>
    </location>
</feature>
<feature type="compositionally biased region" description="Polar residues" evidence="1">
    <location>
        <begin position="38"/>
        <end position="59"/>
    </location>
</feature>
<dbReference type="PANTHER" id="PTHR46119">
    <property type="entry name" value="OS08G0405700 PROTEIN"/>
    <property type="match status" value="1"/>
</dbReference>
<evidence type="ECO:0000259" key="2">
    <source>
        <dbReference type="PROSITE" id="PS50846"/>
    </source>
</evidence>
<name>A0A5P1EE41_ASPOF</name>
<dbReference type="CDD" id="cd00371">
    <property type="entry name" value="HMA"/>
    <property type="match status" value="1"/>
</dbReference>
<feature type="compositionally biased region" description="Polar residues" evidence="1">
    <location>
        <begin position="1"/>
        <end position="14"/>
    </location>
</feature>
<sequence>MNEMHQQPSLNTHNILHPRRPSHRPHARRTFRDPLRSKSLNPVLSQPQTPNNKPKSINSKGKKAAELPSPASSSRRYLLSESSNSEEFLEPEVSRFRSPRIEESRFVVVPSRIQSVKVEEAKDEKPSSSSSAAVVNKPKEEQVVVLRVSLHCKGCEGKVRKHISKMEGVRSFTTDLANKKVTVIGDVTPLGVLNSISKVKNAQLWPSQTRTQMFRFAVSNNNERELGKQQVRVLWSEKLAGGIL</sequence>
<dbReference type="InterPro" id="IPR036163">
    <property type="entry name" value="HMA_dom_sf"/>
</dbReference>
<dbReference type="AlphaFoldDB" id="A0A5P1EE41"/>
<protein>
    <recommendedName>
        <fullName evidence="2">HMA domain-containing protein</fullName>
    </recommendedName>
</protein>
<feature type="domain" description="HMA" evidence="2">
    <location>
        <begin position="141"/>
        <end position="207"/>
    </location>
</feature>
<dbReference type="Gene3D" id="3.30.70.100">
    <property type="match status" value="1"/>
</dbReference>
<dbReference type="Pfam" id="PF00403">
    <property type="entry name" value="HMA"/>
    <property type="match status" value="1"/>
</dbReference>
<evidence type="ECO:0000313" key="3">
    <source>
        <dbReference type="EMBL" id="ONK62340.1"/>
    </source>
</evidence>
<dbReference type="PROSITE" id="PS50846">
    <property type="entry name" value="HMA_2"/>
    <property type="match status" value="1"/>
</dbReference>
<feature type="region of interest" description="Disordered" evidence="1">
    <location>
        <begin position="1"/>
        <end position="92"/>
    </location>
</feature>
<organism evidence="3 4">
    <name type="scientific">Asparagus officinalis</name>
    <name type="common">Garden asparagus</name>
    <dbReference type="NCBI Taxonomy" id="4686"/>
    <lineage>
        <taxon>Eukaryota</taxon>
        <taxon>Viridiplantae</taxon>
        <taxon>Streptophyta</taxon>
        <taxon>Embryophyta</taxon>
        <taxon>Tracheophyta</taxon>
        <taxon>Spermatophyta</taxon>
        <taxon>Magnoliopsida</taxon>
        <taxon>Liliopsida</taxon>
        <taxon>Asparagales</taxon>
        <taxon>Asparagaceae</taxon>
        <taxon>Asparagoideae</taxon>
        <taxon>Asparagus</taxon>
    </lineage>
</organism>
<dbReference type="PANTHER" id="PTHR46119:SF15">
    <property type="entry name" value="PROTEIN SODIUM POTASSIUM ROOT DEFECTIVE 2"/>
    <property type="match status" value="1"/>
</dbReference>
<evidence type="ECO:0000313" key="4">
    <source>
        <dbReference type="Proteomes" id="UP000243459"/>
    </source>
</evidence>